<feature type="transmembrane region" description="Helical" evidence="1">
    <location>
        <begin position="6"/>
        <end position="27"/>
    </location>
</feature>
<keyword evidence="1" id="KW-0472">Membrane</keyword>
<evidence type="ECO:0008006" key="3">
    <source>
        <dbReference type="Google" id="ProtNLM"/>
    </source>
</evidence>
<evidence type="ECO:0000256" key="1">
    <source>
        <dbReference type="SAM" id="Phobius"/>
    </source>
</evidence>
<keyword evidence="1" id="KW-1133">Transmembrane helix</keyword>
<accession>I3TAH8</accession>
<reference evidence="2" key="1">
    <citation type="submission" date="2012-05" db="EMBL/GenBank/DDBJ databases">
        <authorList>
            <person name="Krishnakumar V."/>
            <person name="Cheung F."/>
            <person name="Xiao Y."/>
            <person name="Chan A."/>
            <person name="Moskal W.A."/>
            <person name="Town C.D."/>
        </authorList>
    </citation>
    <scope>NUCLEOTIDE SEQUENCE</scope>
</reference>
<proteinExistence type="evidence at transcript level"/>
<organism evidence="2">
    <name type="scientific">Medicago truncatula</name>
    <name type="common">Barrel medic</name>
    <name type="synonym">Medicago tribuloides</name>
    <dbReference type="NCBI Taxonomy" id="3880"/>
    <lineage>
        <taxon>Eukaryota</taxon>
        <taxon>Viridiplantae</taxon>
        <taxon>Streptophyta</taxon>
        <taxon>Embryophyta</taxon>
        <taxon>Tracheophyta</taxon>
        <taxon>Spermatophyta</taxon>
        <taxon>Magnoliopsida</taxon>
        <taxon>eudicotyledons</taxon>
        <taxon>Gunneridae</taxon>
        <taxon>Pentapetalae</taxon>
        <taxon>rosids</taxon>
        <taxon>fabids</taxon>
        <taxon>Fabales</taxon>
        <taxon>Fabaceae</taxon>
        <taxon>Papilionoideae</taxon>
        <taxon>50 kb inversion clade</taxon>
        <taxon>NPAAA clade</taxon>
        <taxon>Hologalegina</taxon>
        <taxon>IRL clade</taxon>
        <taxon>Trifolieae</taxon>
        <taxon>Medicago</taxon>
    </lineage>
</organism>
<protein>
    <recommendedName>
        <fullName evidence="3">Transmembrane protein</fullName>
    </recommendedName>
</protein>
<evidence type="ECO:0000313" key="2">
    <source>
        <dbReference type="EMBL" id="AFK49520.1"/>
    </source>
</evidence>
<dbReference type="EMBL" id="BT149726">
    <property type="protein sequence ID" value="AFK49520.1"/>
    <property type="molecule type" value="mRNA"/>
</dbReference>
<keyword evidence="1" id="KW-0812">Transmembrane</keyword>
<name>I3TAH8_MEDTR</name>
<dbReference type="AlphaFoldDB" id="I3TAH8"/>
<sequence length="54" mass="5776">MLVEIAITLVTTANIIITSAIILSCLVDMPRASLKTIVPGKTKARDRAVVDPKN</sequence>